<evidence type="ECO:0000313" key="1">
    <source>
        <dbReference type="EMBL" id="KAH9375659.1"/>
    </source>
</evidence>
<dbReference type="VEuPathDB" id="VectorBase:HLOH_056586"/>
<dbReference type="PANTHER" id="PTHR11732">
    <property type="entry name" value="ALDO/KETO REDUCTASE"/>
    <property type="match status" value="1"/>
</dbReference>
<dbReference type="Gene3D" id="3.20.20.100">
    <property type="entry name" value="NADP-dependent oxidoreductase domain"/>
    <property type="match status" value="2"/>
</dbReference>
<dbReference type="GO" id="GO:0016491">
    <property type="term" value="F:oxidoreductase activity"/>
    <property type="evidence" value="ECO:0007669"/>
    <property type="project" value="InterPro"/>
</dbReference>
<gene>
    <name evidence="1" type="ORF">HPB48_020859</name>
</gene>
<reference evidence="1 2" key="1">
    <citation type="journal article" date="2020" name="Cell">
        <title>Large-Scale Comparative Analyses of Tick Genomes Elucidate Their Genetic Diversity and Vector Capacities.</title>
        <authorList>
            <consortium name="Tick Genome and Microbiome Consortium (TIGMIC)"/>
            <person name="Jia N."/>
            <person name="Wang J."/>
            <person name="Shi W."/>
            <person name="Du L."/>
            <person name="Sun Y."/>
            <person name="Zhan W."/>
            <person name="Jiang J.F."/>
            <person name="Wang Q."/>
            <person name="Zhang B."/>
            <person name="Ji P."/>
            <person name="Bell-Sakyi L."/>
            <person name="Cui X.M."/>
            <person name="Yuan T.T."/>
            <person name="Jiang B.G."/>
            <person name="Yang W.F."/>
            <person name="Lam T.T."/>
            <person name="Chang Q.C."/>
            <person name="Ding S.J."/>
            <person name="Wang X.J."/>
            <person name="Zhu J.G."/>
            <person name="Ruan X.D."/>
            <person name="Zhao L."/>
            <person name="Wei J.T."/>
            <person name="Ye R.Z."/>
            <person name="Que T.C."/>
            <person name="Du C.H."/>
            <person name="Zhou Y.H."/>
            <person name="Cheng J.X."/>
            <person name="Dai P.F."/>
            <person name="Guo W.B."/>
            <person name="Han X.H."/>
            <person name="Huang E.J."/>
            <person name="Li L.F."/>
            <person name="Wei W."/>
            <person name="Gao Y.C."/>
            <person name="Liu J.Z."/>
            <person name="Shao H.Z."/>
            <person name="Wang X."/>
            <person name="Wang C.C."/>
            <person name="Yang T.C."/>
            <person name="Huo Q.B."/>
            <person name="Li W."/>
            <person name="Chen H.Y."/>
            <person name="Chen S.E."/>
            <person name="Zhou L.G."/>
            <person name="Ni X.B."/>
            <person name="Tian J.H."/>
            <person name="Sheng Y."/>
            <person name="Liu T."/>
            <person name="Pan Y.S."/>
            <person name="Xia L.Y."/>
            <person name="Li J."/>
            <person name="Zhao F."/>
            <person name="Cao W.C."/>
        </authorList>
    </citation>
    <scope>NUCLEOTIDE SEQUENCE [LARGE SCALE GENOMIC DNA]</scope>
    <source>
        <strain evidence="1">HaeL-2018</strain>
    </source>
</reference>
<accession>A0A9J6GK26</accession>
<organism evidence="1 2">
    <name type="scientific">Haemaphysalis longicornis</name>
    <name type="common">Bush tick</name>
    <dbReference type="NCBI Taxonomy" id="44386"/>
    <lineage>
        <taxon>Eukaryota</taxon>
        <taxon>Metazoa</taxon>
        <taxon>Ecdysozoa</taxon>
        <taxon>Arthropoda</taxon>
        <taxon>Chelicerata</taxon>
        <taxon>Arachnida</taxon>
        <taxon>Acari</taxon>
        <taxon>Parasitiformes</taxon>
        <taxon>Ixodida</taxon>
        <taxon>Ixodoidea</taxon>
        <taxon>Ixodidae</taxon>
        <taxon>Haemaphysalinae</taxon>
        <taxon>Haemaphysalis</taxon>
    </lineage>
</organism>
<dbReference type="Proteomes" id="UP000821853">
    <property type="component" value="Chromosome 5"/>
</dbReference>
<keyword evidence="2" id="KW-1185">Reference proteome</keyword>
<evidence type="ECO:0000313" key="2">
    <source>
        <dbReference type="Proteomes" id="UP000821853"/>
    </source>
</evidence>
<dbReference type="InterPro" id="IPR036812">
    <property type="entry name" value="NAD(P)_OxRdtase_dom_sf"/>
</dbReference>
<proteinExistence type="predicted"/>
<protein>
    <recommendedName>
        <fullName evidence="3">NADP-dependent oxidoreductase domain-containing protein</fullName>
    </recommendedName>
</protein>
<dbReference type="EMBL" id="JABSTR010000007">
    <property type="protein sequence ID" value="KAH9375659.1"/>
    <property type="molecule type" value="Genomic_DNA"/>
</dbReference>
<evidence type="ECO:0008006" key="3">
    <source>
        <dbReference type="Google" id="ProtNLM"/>
    </source>
</evidence>
<comment type="caution">
    <text evidence="1">The sequence shown here is derived from an EMBL/GenBank/DDBJ whole genome shotgun (WGS) entry which is preliminary data.</text>
</comment>
<dbReference type="AlphaFoldDB" id="A0A9J6GK26"/>
<sequence>MQGMEEAANLGMTRSIGLCNFNKTQISRILEVAMIKPANLQVLIRWLLQRGIVPLPRSTSPAHIQENIQVSMQSGKLVFCHRKHIFPGE</sequence>
<dbReference type="PROSITE" id="PS00062">
    <property type="entry name" value="ALDOKETO_REDUCTASE_2"/>
    <property type="match status" value="1"/>
</dbReference>
<name>A0A9J6GK26_HAELO</name>
<dbReference type="InterPro" id="IPR020471">
    <property type="entry name" value="AKR"/>
</dbReference>
<dbReference type="SUPFAM" id="SSF51430">
    <property type="entry name" value="NAD(P)-linked oxidoreductase"/>
    <property type="match status" value="1"/>
</dbReference>
<dbReference type="InterPro" id="IPR018170">
    <property type="entry name" value="Aldo/ket_reductase_CS"/>
</dbReference>
<dbReference type="OrthoDB" id="416253at2759"/>